<dbReference type="Gene3D" id="1.20.58.340">
    <property type="entry name" value="Magnesium transport protein CorA, transmembrane region"/>
    <property type="match status" value="1"/>
</dbReference>
<feature type="transmembrane region" description="Helical" evidence="2">
    <location>
        <begin position="584"/>
        <end position="606"/>
    </location>
</feature>
<name>A0A6A5VBS9_9PLEO</name>
<keyword evidence="2" id="KW-0812">Transmembrane</keyword>
<reference evidence="4" key="1">
    <citation type="journal article" date="2020" name="Stud. Mycol.">
        <title>101 Dothideomycetes genomes: a test case for predicting lifestyles and emergence of pathogens.</title>
        <authorList>
            <person name="Haridas S."/>
            <person name="Albert R."/>
            <person name="Binder M."/>
            <person name="Bloem J."/>
            <person name="Labutti K."/>
            <person name="Salamov A."/>
            <person name="Andreopoulos B."/>
            <person name="Baker S."/>
            <person name="Barry K."/>
            <person name="Bills G."/>
            <person name="Bluhm B."/>
            <person name="Cannon C."/>
            <person name="Castanera R."/>
            <person name="Culley D."/>
            <person name="Daum C."/>
            <person name="Ezra D."/>
            <person name="Gonzalez J."/>
            <person name="Henrissat B."/>
            <person name="Kuo A."/>
            <person name="Liang C."/>
            <person name="Lipzen A."/>
            <person name="Lutzoni F."/>
            <person name="Magnuson J."/>
            <person name="Mondo S."/>
            <person name="Nolan M."/>
            <person name="Ohm R."/>
            <person name="Pangilinan J."/>
            <person name="Park H.-J."/>
            <person name="Ramirez L."/>
            <person name="Alfaro M."/>
            <person name="Sun H."/>
            <person name="Tritt A."/>
            <person name="Yoshinaga Y."/>
            <person name="Zwiers L.-H."/>
            <person name="Turgeon B."/>
            <person name="Goodwin S."/>
            <person name="Spatafora J."/>
            <person name="Crous P."/>
            <person name="Grigoriev I."/>
        </authorList>
    </citation>
    <scope>NUCLEOTIDE SEQUENCE</scope>
    <source>
        <strain evidence="4">CBS 107.79</strain>
    </source>
</reference>
<dbReference type="Pfam" id="PF26616">
    <property type="entry name" value="CorA-like"/>
    <property type="match status" value="1"/>
</dbReference>
<feature type="region of interest" description="Disordered" evidence="1">
    <location>
        <begin position="392"/>
        <end position="445"/>
    </location>
</feature>
<feature type="compositionally biased region" description="Low complexity" evidence="1">
    <location>
        <begin position="325"/>
        <end position="336"/>
    </location>
</feature>
<feature type="domain" description="CorA-like transporter" evidence="3">
    <location>
        <begin position="6"/>
        <end position="284"/>
    </location>
</feature>
<evidence type="ECO:0000256" key="2">
    <source>
        <dbReference type="SAM" id="Phobius"/>
    </source>
</evidence>
<dbReference type="EMBL" id="ML976673">
    <property type="protein sequence ID" value="KAF1974923.1"/>
    <property type="molecule type" value="Genomic_DNA"/>
</dbReference>
<evidence type="ECO:0000256" key="1">
    <source>
        <dbReference type="SAM" id="MobiDB-lite"/>
    </source>
</evidence>
<dbReference type="OrthoDB" id="5396681at2759"/>
<keyword evidence="2" id="KW-0472">Membrane</keyword>
<feature type="compositionally biased region" description="Low complexity" evidence="1">
    <location>
        <begin position="401"/>
        <end position="419"/>
    </location>
</feature>
<feature type="region of interest" description="Disordered" evidence="1">
    <location>
        <begin position="291"/>
        <end position="336"/>
    </location>
</feature>
<sequence>MECFIRSCEQFEDYPSNLVRPETLSRNLKAYSKRLISEKHLLFCDQQLYAARPSDRQSAVDFIDIDGQSDPHSERVTDLVSLKQLLRSALRPGISDPLCRFIFIHARHSRAPLSIAHDMLKFVFTYHQIPPSFLDFIFPFGNQINARDSYFSGLRDESRIDAASHDLEIPQLLRTGEELRLCYNLRSVEPSWSDPELPWSIRQCAIYHSFDHQTGKSLWVTIKGNELIKKRIEEEETLPSLSQAKSRSENYGSTLDVHLILCDWSGENWRLYINDLEDKVRKLAPGAIAIPVEKPRTPPSPPKNALRSPTQRMDSFPSTVQSPISPRSRSGTFSSFFPSRSTTIMADSKSILPISEGDRYDKSEPTTTDKNAIQKSLAALSKIMNNTCIGSGKAYKDSRTSQPLSSSNEKSSSSPVDKSTPFVDRPTPPERPPNWVQSDSDKPHESFNIEDLQHAEYLEEKLHDASMHLKLNDSVLEELRSFYRSAAAHADFPSDIKIECAVRQANFDRCVHGVIKDMRMLQSRIETLLQLLVNRKHLLNCILQHQSTKANESFAKKAHDSARFMEAMTVEMHSIAKKTERETVSMRAITSVTLFFLPATFLASFMSTDILDFKDGKQDLQMAGLKIYLAIALPATFFTFVAWYYISWAAKKTSEPIADSAEGEQRWLHAV</sequence>
<organism evidence="4 5">
    <name type="scientific">Bimuria novae-zelandiae CBS 107.79</name>
    <dbReference type="NCBI Taxonomy" id="1447943"/>
    <lineage>
        <taxon>Eukaryota</taxon>
        <taxon>Fungi</taxon>
        <taxon>Dikarya</taxon>
        <taxon>Ascomycota</taxon>
        <taxon>Pezizomycotina</taxon>
        <taxon>Dothideomycetes</taxon>
        <taxon>Pleosporomycetidae</taxon>
        <taxon>Pleosporales</taxon>
        <taxon>Massarineae</taxon>
        <taxon>Didymosphaeriaceae</taxon>
        <taxon>Bimuria</taxon>
    </lineage>
</organism>
<evidence type="ECO:0000313" key="5">
    <source>
        <dbReference type="Proteomes" id="UP000800036"/>
    </source>
</evidence>
<keyword evidence="5" id="KW-1185">Reference proteome</keyword>
<accession>A0A6A5VBS9</accession>
<evidence type="ECO:0000259" key="3">
    <source>
        <dbReference type="Pfam" id="PF26616"/>
    </source>
</evidence>
<dbReference type="AlphaFoldDB" id="A0A6A5VBS9"/>
<gene>
    <name evidence="4" type="ORF">BU23DRAFT_93257</name>
</gene>
<feature type="transmembrane region" description="Helical" evidence="2">
    <location>
        <begin position="627"/>
        <end position="646"/>
    </location>
</feature>
<dbReference type="InterPro" id="IPR058257">
    <property type="entry name" value="CorA-like_dom"/>
</dbReference>
<protein>
    <recommendedName>
        <fullName evidence="3">CorA-like transporter domain-containing protein</fullName>
    </recommendedName>
</protein>
<evidence type="ECO:0000313" key="4">
    <source>
        <dbReference type="EMBL" id="KAF1974923.1"/>
    </source>
</evidence>
<keyword evidence="2" id="KW-1133">Transmembrane helix</keyword>
<proteinExistence type="predicted"/>
<dbReference type="Proteomes" id="UP000800036">
    <property type="component" value="Unassembled WGS sequence"/>
</dbReference>
<feature type="compositionally biased region" description="Polar residues" evidence="1">
    <location>
        <begin position="307"/>
        <end position="324"/>
    </location>
</feature>